<accession>A0ABQ3UYB8</accession>
<proteinExistence type="predicted"/>
<dbReference type="SUPFAM" id="SSF56349">
    <property type="entry name" value="DNA breaking-rejoining enzymes"/>
    <property type="match status" value="1"/>
</dbReference>
<protein>
    <recommendedName>
        <fullName evidence="2">Tyr recombinase domain-containing protein</fullName>
    </recommendedName>
</protein>
<dbReference type="RefSeq" id="WP_201374008.1">
    <property type="nucleotide sequence ID" value="NZ_BNJG01000002.1"/>
</dbReference>
<dbReference type="InterPro" id="IPR002104">
    <property type="entry name" value="Integrase_catalytic"/>
</dbReference>
<evidence type="ECO:0000313" key="3">
    <source>
        <dbReference type="EMBL" id="GHO57663.1"/>
    </source>
</evidence>
<organism evidence="3 4">
    <name type="scientific">Ktedonobacter robiniae</name>
    <dbReference type="NCBI Taxonomy" id="2778365"/>
    <lineage>
        <taxon>Bacteria</taxon>
        <taxon>Bacillati</taxon>
        <taxon>Chloroflexota</taxon>
        <taxon>Ktedonobacteria</taxon>
        <taxon>Ktedonobacterales</taxon>
        <taxon>Ktedonobacteraceae</taxon>
        <taxon>Ktedonobacter</taxon>
    </lineage>
</organism>
<evidence type="ECO:0000259" key="2">
    <source>
        <dbReference type="Pfam" id="PF00589"/>
    </source>
</evidence>
<feature type="domain" description="Tyr recombinase" evidence="2">
    <location>
        <begin position="23"/>
        <end position="68"/>
    </location>
</feature>
<sequence length="148" mass="16540">MEITPLIPDGYNRPILGPNGKVFHFCPHAFRHTVGTEMINNGMGLADVMTYLDHQSAEMTRNYTQIYDETLKRKFKELVLSGRAIGGIALQALREQITAGDESELDWVVSNLRKLSLPWGNACITLRPLNVPMGRICALRRTTALATN</sequence>
<comment type="caution">
    <text evidence="3">The sequence shown here is derived from an EMBL/GenBank/DDBJ whole genome shotgun (WGS) entry which is preliminary data.</text>
</comment>
<keyword evidence="4" id="KW-1185">Reference proteome</keyword>
<evidence type="ECO:0000313" key="4">
    <source>
        <dbReference type="Proteomes" id="UP000654345"/>
    </source>
</evidence>
<dbReference type="Proteomes" id="UP000654345">
    <property type="component" value="Unassembled WGS sequence"/>
</dbReference>
<name>A0ABQ3UYB8_9CHLR</name>
<gene>
    <name evidence="3" type="ORF">KSB_61380</name>
</gene>
<keyword evidence="1" id="KW-0233">DNA recombination</keyword>
<dbReference type="Gene3D" id="1.10.443.10">
    <property type="entry name" value="Intergrase catalytic core"/>
    <property type="match status" value="1"/>
</dbReference>
<reference evidence="3 4" key="1">
    <citation type="journal article" date="2021" name="Int. J. Syst. Evol. Microbiol.">
        <title>Reticulibacter mediterranei gen. nov., sp. nov., within the new family Reticulibacteraceae fam. nov., and Ktedonospora formicarum gen. nov., sp. nov., Ktedonobacter robiniae sp. nov., Dictyobacter formicarum sp. nov. and Dictyobacter arantiisoli sp. nov., belonging to the class Ktedonobacteria.</title>
        <authorList>
            <person name="Yabe S."/>
            <person name="Zheng Y."/>
            <person name="Wang C.M."/>
            <person name="Sakai Y."/>
            <person name="Abe K."/>
            <person name="Yokota A."/>
            <person name="Donadio S."/>
            <person name="Cavaletti L."/>
            <person name="Monciardini P."/>
        </authorList>
    </citation>
    <scope>NUCLEOTIDE SEQUENCE [LARGE SCALE GENOMIC DNA]</scope>
    <source>
        <strain evidence="3 4">SOSP1-30</strain>
    </source>
</reference>
<dbReference type="EMBL" id="BNJG01000002">
    <property type="protein sequence ID" value="GHO57663.1"/>
    <property type="molecule type" value="Genomic_DNA"/>
</dbReference>
<evidence type="ECO:0000256" key="1">
    <source>
        <dbReference type="ARBA" id="ARBA00023172"/>
    </source>
</evidence>
<dbReference type="Pfam" id="PF00589">
    <property type="entry name" value="Phage_integrase"/>
    <property type="match status" value="1"/>
</dbReference>
<dbReference type="InterPro" id="IPR011010">
    <property type="entry name" value="DNA_brk_join_enz"/>
</dbReference>
<dbReference type="InterPro" id="IPR013762">
    <property type="entry name" value="Integrase-like_cat_sf"/>
</dbReference>